<dbReference type="AlphaFoldDB" id="A0A7X3LTK3"/>
<organism evidence="1 2">
    <name type="scientific">Stappia sediminis</name>
    <dbReference type="NCBI Taxonomy" id="2692190"/>
    <lineage>
        <taxon>Bacteria</taxon>
        <taxon>Pseudomonadati</taxon>
        <taxon>Pseudomonadota</taxon>
        <taxon>Alphaproteobacteria</taxon>
        <taxon>Hyphomicrobiales</taxon>
        <taxon>Stappiaceae</taxon>
        <taxon>Stappia</taxon>
    </lineage>
</organism>
<dbReference type="Pfam" id="PF09898">
    <property type="entry name" value="DUF2125"/>
    <property type="match status" value="1"/>
</dbReference>
<comment type="caution">
    <text evidence="1">The sequence shown here is derived from an EMBL/GenBank/DDBJ whole genome shotgun (WGS) entry which is preliminary data.</text>
</comment>
<dbReference type="Proteomes" id="UP000433101">
    <property type="component" value="Unassembled WGS sequence"/>
</dbReference>
<dbReference type="EMBL" id="WUMV01000003">
    <property type="protein sequence ID" value="MXN64866.1"/>
    <property type="molecule type" value="Genomic_DNA"/>
</dbReference>
<name>A0A7X3LTK3_9HYPH</name>
<protein>
    <submittedName>
        <fullName evidence="1">DUF2125 domain-containing protein</fullName>
    </submittedName>
</protein>
<sequence>MSEKSLPRKPSRRGYILLGLLVAVVVGAWTTYWAVARGAIVDVLANSRKAASASGGEFACANQSVGGFPFRFELSCAPLQVGSAGGARANLAGLRAAVLAYNPRHLIFEADAPLEASASAAGDNIPGVSLSAGWDTARASVRIEGDALTRADTVFEAPEIAVSNPVLADGTPLKIRSQSGQLHVRRASDTASGVDVALRLSQIVAGEGIAPVDADVLIHLPHAASLLAGRLSEPPANLLRAPDGIGITDLKVRSGDTALSGSGSLGLDDDGFLNGTLELAVAGVNRLAEVLRPVFPEGSNIPQSLQGAVQGFGAKTEINGAEASKVTVTFDRGAARVGLIPLGKVPPAF</sequence>
<proteinExistence type="predicted"/>
<evidence type="ECO:0000313" key="1">
    <source>
        <dbReference type="EMBL" id="MXN64866.1"/>
    </source>
</evidence>
<reference evidence="1 2" key="1">
    <citation type="submission" date="2019-12" db="EMBL/GenBank/DDBJ databases">
        <authorList>
            <person name="Li M."/>
        </authorList>
    </citation>
    <scope>NUCLEOTIDE SEQUENCE [LARGE SCALE GENOMIC DNA]</scope>
    <source>
        <strain evidence="1 2">GBMRC 2046</strain>
    </source>
</reference>
<accession>A0A7X3LTK3</accession>
<dbReference type="RefSeq" id="WP_160775107.1">
    <property type="nucleotide sequence ID" value="NZ_WUMV01000003.1"/>
</dbReference>
<evidence type="ECO:0000313" key="2">
    <source>
        <dbReference type="Proteomes" id="UP000433101"/>
    </source>
</evidence>
<gene>
    <name evidence="1" type="ORF">GR183_08095</name>
</gene>
<keyword evidence="2" id="KW-1185">Reference proteome</keyword>
<dbReference type="InterPro" id="IPR018666">
    <property type="entry name" value="DUF2125"/>
</dbReference>